<dbReference type="AlphaFoldDB" id="A0A2A4YY73"/>
<sequence length="399" mass="44697">MDIEQIRADTPALADITYMNAAGAAISPEPVYNAMVFMLDEEARIGGYHTHYKYQQELEIDLYASVAKLINAKPSEIAILENATIAWQKVFYSLALTWQTGDIILSSTLEYGANLVAFMHVKKLYGVETMVIPDNEFGEVDADALDAQIEDLKSAGKNPVLIAISHMPSNNGLIQPAEAIGKVANKHKIVYLLDACQSIGQYPVNVKKIGCDYLTTTSRKFLRGPRGNGFLYASSKQLETIEPNTLDFFGAELDGANAYNLRKDARRFEDWENAYALRAGLHAACDYALDLGMHQIWKRSQIVSNKLRKAIAEIPNMHIADLGDVKSSIITCYHETKPSKQIREFMEEEKIHLTLAGDHSAPWDGEKRKLPEKLRLSPHYYNDENDMDKVIEILKIAAQ</sequence>
<protein>
    <submittedName>
        <fullName evidence="6">Aminotransferase</fullName>
    </submittedName>
</protein>
<evidence type="ECO:0000259" key="5">
    <source>
        <dbReference type="Pfam" id="PF00266"/>
    </source>
</evidence>
<dbReference type="InterPro" id="IPR015421">
    <property type="entry name" value="PyrdxlP-dep_Trfase_major"/>
</dbReference>
<proteinExistence type="inferred from homology"/>
<dbReference type="InterPro" id="IPR015422">
    <property type="entry name" value="PyrdxlP-dep_Trfase_small"/>
</dbReference>
<dbReference type="InterPro" id="IPR015424">
    <property type="entry name" value="PyrdxlP-dep_Trfase"/>
</dbReference>
<dbReference type="PANTHER" id="PTHR43586">
    <property type="entry name" value="CYSTEINE DESULFURASE"/>
    <property type="match status" value="1"/>
</dbReference>
<keyword evidence="6" id="KW-0808">Transferase</keyword>
<dbReference type="GO" id="GO:0008483">
    <property type="term" value="F:transaminase activity"/>
    <property type="evidence" value="ECO:0007669"/>
    <property type="project" value="UniProtKB-KW"/>
</dbReference>
<keyword evidence="6" id="KW-0032">Aminotransferase</keyword>
<dbReference type="Pfam" id="PF00266">
    <property type="entry name" value="Aminotran_5"/>
    <property type="match status" value="1"/>
</dbReference>
<dbReference type="InterPro" id="IPR000192">
    <property type="entry name" value="Aminotrans_V_dom"/>
</dbReference>
<dbReference type="PROSITE" id="PS00595">
    <property type="entry name" value="AA_TRANSFER_CLASS_5"/>
    <property type="match status" value="1"/>
</dbReference>
<reference evidence="6" key="2">
    <citation type="journal article" date="2018" name="ISME J.">
        <title>A dynamic microbial community with high functional redundancy inhabits the cold, oxic subseafloor aquifer.</title>
        <authorList>
            <person name="Tully B.J."/>
            <person name="Wheat C.G."/>
            <person name="Glazer B.T."/>
            <person name="Huber J.A."/>
        </authorList>
    </citation>
    <scope>NUCLEOTIDE SEQUENCE</scope>
    <source>
        <strain evidence="6">NORP83</strain>
    </source>
</reference>
<dbReference type="Gene3D" id="3.40.640.10">
    <property type="entry name" value="Type I PLP-dependent aspartate aminotransferase-like (Major domain)"/>
    <property type="match status" value="1"/>
</dbReference>
<comment type="similarity">
    <text evidence="3">Belongs to the class-V pyridoxal-phosphate-dependent aminotransferase family.</text>
</comment>
<name>A0A2A4YY73_9PROT</name>
<gene>
    <name evidence="6" type="ORF">COB13_10960</name>
</gene>
<evidence type="ECO:0000256" key="1">
    <source>
        <dbReference type="ARBA" id="ARBA00001933"/>
    </source>
</evidence>
<keyword evidence="2" id="KW-0663">Pyridoxal phosphate</keyword>
<evidence type="ECO:0000256" key="2">
    <source>
        <dbReference type="ARBA" id="ARBA00022898"/>
    </source>
</evidence>
<dbReference type="SUPFAM" id="SSF53383">
    <property type="entry name" value="PLP-dependent transferases"/>
    <property type="match status" value="1"/>
</dbReference>
<evidence type="ECO:0000256" key="3">
    <source>
        <dbReference type="RuleBase" id="RU004075"/>
    </source>
</evidence>
<comment type="caution">
    <text evidence="6">The sequence shown here is derived from an EMBL/GenBank/DDBJ whole genome shotgun (WGS) entry which is preliminary data.</text>
</comment>
<comment type="cofactor">
    <cofactor evidence="1 4">
        <name>pyridoxal 5'-phosphate</name>
        <dbReference type="ChEBI" id="CHEBI:597326"/>
    </cofactor>
</comment>
<reference key="1">
    <citation type="submission" date="2017-08" db="EMBL/GenBank/DDBJ databases">
        <title>A dynamic microbial community with high functional redundancy inhabits the cold, oxic subseafloor aquifer.</title>
        <authorList>
            <person name="Tully B.J."/>
            <person name="Wheat C.G."/>
            <person name="Glazer B.T."/>
            <person name="Huber J.A."/>
        </authorList>
    </citation>
    <scope>NUCLEOTIDE SEQUENCE [LARGE SCALE GENOMIC DNA]</scope>
</reference>
<feature type="domain" description="Aminotransferase class V" evidence="5">
    <location>
        <begin position="18"/>
        <end position="390"/>
    </location>
</feature>
<dbReference type="EMBL" id="NVUS01000014">
    <property type="protein sequence ID" value="PCI99762.1"/>
    <property type="molecule type" value="Genomic_DNA"/>
</dbReference>
<dbReference type="Gene3D" id="3.90.1150.10">
    <property type="entry name" value="Aspartate Aminotransferase, domain 1"/>
    <property type="match status" value="1"/>
</dbReference>
<accession>A0A2A4YY73</accession>
<evidence type="ECO:0000313" key="6">
    <source>
        <dbReference type="EMBL" id="PCI99762.1"/>
    </source>
</evidence>
<evidence type="ECO:0000256" key="4">
    <source>
        <dbReference type="RuleBase" id="RU004504"/>
    </source>
</evidence>
<organism evidence="6">
    <name type="scientific">OCS116 cluster bacterium</name>
    <dbReference type="NCBI Taxonomy" id="2030921"/>
    <lineage>
        <taxon>Bacteria</taxon>
        <taxon>Pseudomonadati</taxon>
        <taxon>Pseudomonadota</taxon>
        <taxon>Alphaproteobacteria</taxon>
        <taxon>OCS116 cluster</taxon>
    </lineage>
</organism>
<dbReference type="PANTHER" id="PTHR43586:SF24">
    <property type="entry name" value="BLR4730 PROTEIN"/>
    <property type="match status" value="1"/>
</dbReference>
<dbReference type="InterPro" id="IPR020578">
    <property type="entry name" value="Aminotrans_V_PyrdxlP_BS"/>
</dbReference>